<dbReference type="SUPFAM" id="SSF69349">
    <property type="entry name" value="Phage fibre proteins"/>
    <property type="match status" value="1"/>
</dbReference>
<evidence type="ECO:0000313" key="4">
    <source>
        <dbReference type="EMBL" id="PVZ72565.1"/>
    </source>
</evidence>
<evidence type="ECO:0000256" key="1">
    <source>
        <dbReference type="ARBA" id="ARBA00005558"/>
    </source>
</evidence>
<dbReference type="PANTHER" id="PTHR32305">
    <property type="match status" value="1"/>
</dbReference>
<dbReference type="Proteomes" id="UP000244906">
    <property type="component" value="Unassembled WGS sequence"/>
</dbReference>
<evidence type="ECO:0000313" key="5">
    <source>
        <dbReference type="Proteomes" id="UP000244906"/>
    </source>
</evidence>
<comment type="caution">
    <text evidence="4">The sequence shown here is derived from an EMBL/GenBank/DDBJ whole genome shotgun (WGS) entry which is preliminary data.</text>
</comment>
<dbReference type="InterPro" id="IPR017847">
    <property type="entry name" value="T6SS_RhsGE_Vgr_subset"/>
</dbReference>
<keyword evidence="5" id="KW-1185">Reference proteome</keyword>
<dbReference type="Pfam" id="PF05954">
    <property type="entry name" value="Phage_GPD"/>
    <property type="match status" value="1"/>
</dbReference>
<dbReference type="NCBIfam" id="TIGR03361">
    <property type="entry name" value="VI_Rhs_Vgr"/>
    <property type="match status" value="1"/>
</dbReference>
<dbReference type="NCBIfam" id="TIGR01646">
    <property type="entry name" value="vgr_GE"/>
    <property type="match status" value="1"/>
</dbReference>
<evidence type="ECO:0000259" key="2">
    <source>
        <dbReference type="Pfam" id="PF04717"/>
    </source>
</evidence>
<gene>
    <name evidence="4" type="ORF">DC094_00830</name>
</gene>
<name>A0A2V1H707_9GAMM</name>
<evidence type="ECO:0000259" key="3">
    <source>
        <dbReference type="Pfam" id="PF22178"/>
    </source>
</evidence>
<sequence length="687" mass="77357">MAAKFANADSARGLQFTLTCSELADDVFSVVSFDAEEKLSAPYCWNISLASRDHAISANNVVDLPVSLMIWRNGQLQRKVSGIVSYFSKQGAGLQHSFYKLTLVAPFYRLSLRTNCRIFQQLTARQVIEILLKEMAIEDYVFELKDFHQKREYCVQYRESDLDFINRITAEEGIFYYFSADSQQLIFSDCSQTSPELEPCLFNNQSSGNGSQPSIQRFEQGFQIAQTDTELSDYSFKQPYAQLFAESLADNASYQNKNYQHFNYPGRFKDRASGKAFTQYRMQALRNRARLAYGFSDIADLHCGGQFSLIAHSVIEVDQKWLVVEVSHHGNQAQSLEESAANGSTDYQCNFTVSEGQQSWRPDPAKAPLVDGPQIARVVGPKNEEIYCDQYGRVKVQFPWDRYGASNEQSSCWVRVAQGWAGAGFGILAIPRIGHEVIVDFLEGDPDQPIITGRTYHAVNTPPYPLPANKTKTVIKTRTHKGRGFNELSFEDRAQHERIYLHAEKDYDLDINHDQQTTVGNDRTKFVGNDQKELIKQDEIVSIGRNRDETIENDLTLRVNRDYKTRIKRHYQIEVQDQRLDVCHASQQQKIKGDFTELVEGKTHHKSGQSLLLQSKTITMTATDKLIIQGPGGKITIDSAGVTVDSPQIKLNGQVAVSTGSASKLEALKSAAETGTPIVENCLDCQS</sequence>
<dbReference type="Gene3D" id="2.40.50.230">
    <property type="entry name" value="Gp5 N-terminal domain"/>
    <property type="match status" value="1"/>
</dbReference>
<dbReference type="InterPro" id="IPR037026">
    <property type="entry name" value="Vgr_OB-fold_dom_sf"/>
</dbReference>
<dbReference type="EMBL" id="QDDL01000001">
    <property type="protein sequence ID" value="PVZ72565.1"/>
    <property type="molecule type" value="Genomic_DNA"/>
</dbReference>
<dbReference type="Pfam" id="PF22178">
    <property type="entry name" value="Gp5_trimer_C"/>
    <property type="match status" value="1"/>
</dbReference>
<protein>
    <submittedName>
        <fullName evidence="4">Type VI secretion system tip protein VgrG</fullName>
    </submittedName>
</protein>
<feature type="domain" description="Gp5/Type VI secretion system Vgr C-terminal trimerisation" evidence="3">
    <location>
        <begin position="474"/>
        <end position="578"/>
    </location>
</feature>
<dbReference type="AlphaFoldDB" id="A0A2V1H707"/>
<comment type="similarity">
    <text evidence="1">Belongs to the VgrG protein family.</text>
</comment>
<dbReference type="InterPro" id="IPR006531">
    <property type="entry name" value="Gp5/Vgr_OB"/>
</dbReference>
<dbReference type="Gene3D" id="3.55.50.10">
    <property type="entry name" value="Baseplate protein-like domains"/>
    <property type="match status" value="1"/>
</dbReference>
<proteinExistence type="inferred from homology"/>
<organism evidence="4 5">
    <name type="scientific">Pelagibaculum spongiae</name>
    <dbReference type="NCBI Taxonomy" id="2080658"/>
    <lineage>
        <taxon>Bacteria</taxon>
        <taxon>Pseudomonadati</taxon>
        <taxon>Pseudomonadota</taxon>
        <taxon>Gammaproteobacteria</taxon>
        <taxon>Oceanospirillales</taxon>
        <taxon>Pelagibaculum</taxon>
    </lineage>
</organism>
<dbReference type="SUPFAM" id="SSF69255">
    <property type="entry name" value="gp5 N-terminal domain-like"/>
    <property type="match status" value="1"/>
</dbReference>
<dbReference type="SUPFAM" id="SSF69279">
    <property type="entry name" value="Phage tail proteins"/>
    <property type="match status" value="2"/>
</dbReference>
<dbReference type="OrthoDB" id="9762420at2"/>
<dbReference type="Gene3D" id="2.30.110.50">
    <property type="match status" value="1"/>
</dbReference>
<dbReference type="InterPro" id="IPR050708">
    <property type="entry name" value="T6SS_VgrG/RHS"/>
</dbReference>
<accession>A0A2V1H707</accession>
<dbReference type="InterPro" id="IPR054030">
    <property type="entry name" value="Gp5_Vgr_C"/>
</dbReference>
<dbReference type="InterPro" id="IPR006533">
    <property type="entry name" value="T6SS_Vgr_RhsGE"/>
</dbReference>
<feature type="domain" description="Gp5/Type VI secretion system Vgr protein OB-fold" evidence="2">
    <location>
        <begin position="389"/>
        <end position="456"/>
    </location>
</feature>
<dbReference type="Pfam" id="PF04717">
    <property type="entry name" value="Phage_base_V"/>
    <property type="match status" value="1"/>
</dbReference>
<reference evidence="4 5" key="1">
    <citation type="submission" date="2018-04" db="EMBL/GenBank/DDBJ databases">
        <title>Thalassorhabdus spongiae gen. nov., sp. nov., isolated from a marine sponge in South-West Iceland.</title>
        <authorList>
            <person name="Knobloch S."/>
            <person name="Daussin A."/>
            <person name="Johannsson R."/>
            <person name="Marteinsson V.T."/>
        </authorList>
    </citation>
    <scope>NUCLEOTIDE SEQUENCE [LARGE SCALE GENOMIC DNA]</scope>
    <source>
        <strain evidence="4 5">Hp12</strain>
    </source>
</reference>
<dbReference type="Gene3D" id="4.10.220.110">
    <property type="match status" value="1"/>
</dbReference>
<dbReference type="PANTHER" id="PTHR32305:SF11">
    <property type="entry name" value="TYPE VI SECRETION SYSTEM SPIKE PROTEIN VGRG3"/>
    <property type="match status" value="1"/>
</dbReference>